<comment type="caution">
    <text evidence="2">The sequence shown here is derived from an EMBL/GenBank/DDBJ whole genome shotgun (WGS) entry which is preliminary data.</text>
</comment>
<dbReference type="EMBL" id="MBFS01002040">
    <property type="protein sequence ID" value="PVV00389.1"/>
    <property type="molecule type" value="Genomic_DNA"/>
</dbReference>
<sequence>MVELSVLEIKQGTPLSNDAIITMEAKNHEKLPAFIKIDEARVILEFDNITEITKANKTIENSGSNSKLDEYKESTSKVRNLKQRQTKNNPTHLNSSPPKNTNAKSETILPEYQSSEDGLLLSSNMDISDSELYSESNCDFNITKDNLTDRYPPKESKSEYEIIEKIENKLKLTNLYGIHSLVGMFTLHSHSGKHNARIDHILVSDNMVHRSEFQEFEEVNLWSDSGPHLKNADYLYSVCLELPQIFPSKKFKLNYFIDITRDSYSFCNNHGKSEVGGHFGVLSRWFKKIERNRYMLSIEDLVSAFRDKDPSQDPSKYFNIDFRIKVKRDIRTNKYAPDRSNPLGSDTNIMGSTSRNTQRIRVKIL</sequence>
<evidence type="ECO:0000256" key="1">
    <source>
        <dbReference type="SAM" id="MobiDB-lite"/>
    </source>
</evidence>
<feature type="compositionally biased region" description="Polar residues" evidence="1">
    <location>
        <begin position="86"/>
        <end position="104"/>
    </location>
</feature>
<gene>
    <name evidence="2" type="ORF">BB560_005237</name>
</gene>
<name>A0A2T9Z712_9FUNG</name>
<proteinExistence type="predicted"/>
<evidence type="ECO:0000313" key="2">
    <source>
        <dbReference type="EMBL" id="PVV00389.1"/>
    </source>
</evidence>
<protein>
    <submittedName>
        <fullName evidence="2">Uncharacterized protein</fullName>
    </submittedName>
</protein>
<dbReference type="InterPro" id="IPR036691">
    <property type="entry name" value="Endo/exonu/phosph_ase_sf"/>
</dbReference>
<evidence type="ECO:0000313" key="3">
    <source>
        <dbReference type="Proteomes" id="UP000245609"/>
    </source>
</evidence>
<dbReference type="Proteomes" id="UP000245609">
    <property type="component" value="Unassembled WGS sequence"/>
</dbReference>
<feature type="region of interest" description="Disordered" evidence="1">
    <location>
        <begin position="60"/>
        <end position="104"/>
    </location>
</feature>
<dbReference type="Gene3D" id="3.60.10.10">
    <property type="entry name" value="Endonuclease/exonuclease/phosphatase"/>
    <property type="match status" value="1"/>
</dbReference>
<feature type="compositionally biased region" description="Basic and acidic residues" evidence="1">
    <location>
        <begin position="67"/>
        <end position="76"/>
    </location>
</feature>
<keyword evidence="3" id="KW-1185">Reference proteome</keyword>
<organism evidence="2 3">
    <name type="scientific">Smittium megazygosporum</name>
    <dbReference type="NCBI Taxonomy" id="133381"/>
    <lineage>
        <taxon>Eukaryota</taxon>
        <taxon>Fungi</taxon>
        <taxon>Fungi incertae sedis</taxon>
        <taxon>Zoopagomycota</taxon>
        <taxon>Kickxellomycotina</taxon>
        <taxon>Harpellomycetes</taxon>
        <taxon>Harpellales</taxon>
        <taxon>Legeriomycetaceae</taxon>
        <taxon>Smittium</taxon>
    </lineage>
</organism>
<reference evidence="2 3" key="1">
    <citation type="journal article" date="2018" name="MBio">
        <title>Comparative Genomics Reveals the Core Gene Toolbox for the Fungus-Insect Symbiosis.</title>
        <authorList>
            <person name="Wang Y."/>
            <person name="Stata M."/>
            <person name="Wang W."/>
            <person name="Stajich J.E."/>
            <person name="White M.M."/>
            <person name="Moncalvo J.M."/>
        </authorList>
    </citation>
    <scope>NUCLEOTIDE SEQUENCE [LARGE SCALE GENOMIC DNA]</scope>
    <source>
        <strain evidence="2 3">SC-DP-2</strain>
    </source>
</reference>
<dbReference type="OrthoDB" id="5626122at2759"/>
<dbReference type="AlphaFoldDB" id="A0A2T9Z712"/>
<accession>A0A2T9Z712</accession>